<feature type="region of interest" description="Disordered" evidence="1">
    <location>
        <begin position="205"/>
        <end position="252"/>
    </location>
</feature>
<accession>I3T8R3</accession>
<dbReference type="EMBL" id="BT149111">
    <property type="protein sequence ID" value="AFK48905.1"/>
    <property type="molecule type" value="mRNA"/>
</dbReference>
<protein>
    <submittedName>
        <fullName evidence="2">Uncharacterized protein</fullName>
    </submittedName>
</protein>
<feature type="compositionally biased region" description="Polar residues" evidence="1">
    <location>
        <begin position="153"/>
        <end position="163"/>
    </location>
</feature>
<sequence>MEPENIDWDTIESTFVEDDTYEDFDAPKWVDLSSLDDELLVDDDDEAWFCIHDCKHPKTAEDFLKPATTRNPKAKLLRFGSFSEILPFRDRLRRQNSSAVASSNFKTCEKSRRPSCSGSLNEESENRNPNFSAVKDNGGTKKMKKPLIPNGGNPKQLNGSTTKECPARSDRKPKLRSTFSAQNLLGGREILSQITGFCSELKRLARKGSKKGTSENAPRPNGVSEEEQKEKDEEKRERVPLLVLKKGTTLKS</sequence>
<dbReference type="PANTHER" id="PTHR36373">
    <property type="entry name" value="EXPRESSED PROTEIN"/>
    <property type="match status" value="1"/>
</dbReference>
<feature type="region of interest" description="Disordered" evidence="1">
    <location>
        <begin position="103"/>
        <end position="176"/>
    </location>
</feature>
<proteinExistence type="evidence at transcript level"/>
<dbReference type="AlphaFoldDB" id="I3T8R3"/>
<evidence type="ECO:0000256" key="1">
    <source>
        <dbReference type="SAM" id="MobiDB-lite"/>
    </source>
</evidence>
<name>I3T8R3_LOTJA</name>
<reference evidence="2" key="1">
    <citation type="submission" date="2012-05" db="EMBL/GenBank/DDBJ databases">
        <authorList>
            <person name="Krishnakumar V."/>
            <person name="Cheung F."/>
            <person name="Xiao Y."/>
            <person name="Chan A."/>
            <person name="Moskal W.A."/>
            <person name="Town C.D."/>
        </authorList>
    </citation>
    <scope>NUCLEOTIDE SEQUENCE</scope>
</reference>
<dbReference type="PANTHER" id="PTHR36373:SF2">
    <property type="entry name" value="TPX2 CENTRAL DOMAIN-CONTAINING PROTEIN"/>
    <property type="match status" value="1"/>
</dbReference>
<evidence type="ECO:0000313" key="2">
    <source>
        <dbReference type="EMBL" id="AFK48905.1"/>
    </source>
</evidence>
<organism evidence="2">
    <name type="scientific">Lotus japonicus</name>
    <name type="common">Lotus corniculatus var. japonicus</name>
    <dbReference type="NCBI Taxonomy" id="34305"/>
    <lineage>
        <taxon>Eukaryota</taxon>
        <taxon>Viridiplantae</taxon>
        <taxon>Streptophyta</taxon>
        <taxon>Embryophyta</taxon>
        <taxon>Tracheophyta</taxon>
        <taxon>Spermatophyta</taxon>
        <taxon>Magnoliopsida</taxon>
        <taxon>eudicotyledons</taxon>
        <taxon>Gunneridae</taxon>
        <taxon>Pentapetalae</taxon>
        <taxon>rosids</taxon>
        <taxon>fabids</taxon>
        <taxon>Fabales</taxon>
        <taxon>Fabaceae</taxon>
        <taxon>Papilionoideae</taxon>
        <taxon>50 kb inversion clade</taxon>
        <taxon>NPAAA clade</taxon>
        <taxon>Hologalegina</taxon>
        <taxon>robinioid clade</taxon>
        <taxon>Loteae</taxon>
        <taxon>Lotus</taxon>
    </lineage>
</organism>
<feature type="compositionally biased region" description="Polar residues" evidence="1">
    <location>
        <begin position="114"/>
        <end position="131"/>
    </location>
</feature>
<feature type="compositionally biased region" description="Basic and acidic residues" evidence="1">
    <location>
        <begin position="226"/>
        <end position="239"/>
    </location>
</feature>